<dbReference type="EMBL" id="BDIP01000077">
    <property type="protein sequence ID" value="GIQ79927.1"/>
    <property type="molecule type" value="Genomic_DNA"/>
</dbReference>
<reference evidence="8 9" key="1">
    <citation type="journal article" date="2018" name="PLoS ONE">
        <title>The draft genome of Kipferlia bialata reveals reductive genome evolution in fornicate parasites.</title>
        <authorList>
            <person name="Tanifuji G."/>
            <person name="Takabayashi S."/>
            <person name="Kume K."/>
            <person name="Takagi M."/>
            <person name="Nakayama T."/>
            <person name="Kamikawa R."/>
            <person name="Inagaki Y."/>
            <person name="Hashimoto T."/>
        </authorList>
    </citation>
    <scope>NUCLEOTIDE SEQUENCE [LARGE SCALE GENOMIC DNA]</scope>
    <source>
        <strain evidence="8">NY0173</strain>
    </source>
</reference>
<comment type="subunit">
    <text evidence="6">Component of the Mediator complex.</text>
</comment>
<evidence type="ECO:0000256" key="4">
    <source>
        <dbReference type="ARBA" id="ARBA00023163"/>
    </source>
</evidence>
<gene>
    <name evidence="8" type="ORF">KIPB_000635</name>
</gene>
<dbReference type="InterPro" id="IPR009244">
    <property type="entry name" value="Mediatior_Med7"/>
</dbReference>
<dbReference type="GO" id="GO:0006357">
    <property type="term" value="P:regulation of transcription by RNA polymerase II"/>
    <property type="evidence" value="ECO:0007669"/>
    <property type="project" value="InterPro"/>
</dbReference>
<dbReference type="PANTHER" id="PTHR21428:SF11">
    <property type="entry name" value="MEDIATOR OF RNA POLYMERASE II TRANSCRIPTION SUBUNIT 7"/>
    <property type="match status" value="1"/>
</dbReference>
<dbReference type="GO" id="GO:0070847">
    <property type="term" value="C:core mediator complex"/>
    <property type="evidence" value="ECO:0007669"/>
    <property type="project" value="TreeGrafter"/>
</dbReference>
<dbReference type="GO" id="GO:0003712">
    <property type="term" value="F:transcription coregulator activity"/>
    <property type="evidence" value="ECO:0007669"/>
    <property type="project" value="InterPro"/>
</dbReference>
<dbReference type="AlphaFoldDB" id="A0A9K3CPH4"/>
<comment type="function">
    <text evidence="6">Component of the Mediator complex, a coactivator involved in the regulated transcription of nearly all RNA polymerase II-dependent genes. Mediator functions as a bridge to convey information from gene-specific regulatory proteins to the basal RNA polymerase II transcription machinery.</text>
</comment>
<comment type="similarity">
    <text evidence="2 6">Belongs to the Mediator complex subunit 7 family.</text>
</comment>
<evidence type="ECO:0000256" key="6">
    <source>
        <dbReference type="RuleBase" id="RU364060"/>
    </source>
</evidence>
<feature type="compositionally biased region" description="Low complexity" evidence="7">
    <location>
        <begin position="1"/>
        <end position="10"/>
    </location>
</feature>
<comment type="subcellular location">
    <subcellularLocation>
        <location evidence="1 6">Nucleus</location>
    </subcellularLocation>
</comment>
<feature type="region of interest" description="Disordered" evidence="7">
    <location>
        <begin position="201"/>
        <end position="229"/>
    </location>
</feature>
<protein>
    <recommendedName>
        <fullName evidence="6">Mediator of RNA polymerase II transcription subunit 7</fullName>
    </recommendedName>
</protein>
<evidence type="ECO:0000313" key="8">
    <source>
        <dbReference type="EMBL" id="GIQ79927.1"/>
    </source>
</evidence>
<dbReference type="GO" id="GO:0016592">
    <property type="term" value="C:mediator complex"/>
    <property type="evidence" value="ECO:0007669"/>
    <property type="project" value="InterPro"/>
</dbReference>
<dbReference type="SUPFAM" id="SSF140718">
    <property type="entry name" value="Mediator hinge subcomplex-like"/>
    <property type="match status" value="1"/>
</dbReference>
<evidence type="ECO:0000256" key="2">
    <source>
        <dbReference type="ARBA" id="ARBA00009994"/>
    </source>
</evidence>
<keyword evidence="6" id="KW-0010">Activator</keyword>
<dbReference type="Pfam" id="PF05983">
    <property type="entry name" value="Med7"/>
    <property type="match status" value="1"/>
</dbReference>
<proteinExistence type="inferred from homology"/>
<comment type="caution">
    <text evidence="8">The sequence shown here is derived from an EMBL/GenBank/DDBJ whole genome shotgun (WGS) entry which is preliminary data.</text>
</comment>
<dbReference type="InterPro" id="IPR044888">
    <property type="entry name" value="Mediatior_Med7_sf"/>
</dbReference>
<feature type="region of interest" description="Disordered" evidence="7">
    <location>
        <begin position="1"/>
        <end position="22"/>
    </location>
</feature>
<keyword evidence="4 6" id="KW-0804">Transcription</keyword>
<evidence type="ECO:0000313" key="9">
    <source>
        <dbReference type="Proteomes" id="UP000265618"/>
    </source>
</evidence>
<dbReference type="Proteomes" id="UP000265618">
    <property type="component" value="Unassembled WGS sequence"/>
</dbReference>
<evidence type="ECO:0000256" key="5">
    <source>
        <dbReference type="ARBA" id="ARBA00023242"/>
    </source>
</evidence>
<organism evidence="8 9">
    <name type="scientific">Kipferlia bialata</name>
    <dbReference type="NCBI Taxonomy" id="797122"/>
    <lineage>
        <taxon>Eukaryota</taxon>
        <taxon>Metamonada</taxon>
        <taxon>Carpediemonas-like organisms</taxon>
        <taxon>Kipferlia</taxon>
    </lineage>
</organism>
<dbReference type="PANTHER" id="PTHR21428">
    <property type="entry name" value="MEDIATOR OF RNA POLYMERASE II TRANSCRIPTION SUBUNIT 7"/>
    <property type="match status" value="1"/>
</dbReference>
<accession>A0A9K3CPH4</accession>
<dbReference type="InterPro" id="IPR037212">
    <property type="entry name" value="Med7/Med21-like"/>
</dbReference>
<name>A0A9K3CPH4_9EUKA</name>
<keyword evidence="9" id="KW-1185">Reference proteome</keyword>
<sequence>MTMTMTMTMTRPEDRDDEEADDEPVMIFSNPPVWFHRFSDYVPEEERGQDYSCDAYSHFHMPPPPVEDGQDYVSFGAVITAGQIVEPLQDADIRPPDTMPALRSHLHLLFDSLIGRCLQACDDLVKYPARFQESVPLDQKANVNAVKDLMALHDGIMAALNPLRVPQAQAEITQVMLQEAQRRRALVEELREQRLSGERRMDWGISPSVPASVTPMGSADTEAASKSVE</sequence>
<evidence type="ECO:0000256" key="1">
    <source>
        <dbReference type="ARBA" id="ARBA00004123"/>
    </source>
</evidence>
<keyword evidence="3 6" id="KW-0805">Transcription regulation</keyword>
<evidence type="ECO:0000256" key="7">
    <source>
        <dbReference type="SAM" id="MobiDB-lite"/>
    </source>
</evidence>
<evidence type="ECO:0000256" key="3">
    <source>
        <dbReference type="ARBA" id="ARBA00023015"/>
    </source>
</evidence>
<keyword evidence="5 6" id="KW-0539">Nucleus</keyword>
<dbReference type="Gene3D" id="6.10.140.200">
    <property type="match status" value="1"/>
</dbReference>